<gene>
    <name evidence="2" type="ORF">HMPREF9372_0192</name>
</gene>
<dbReference type="Gene3D" id="3.40.1440.10">
    <property type="entry name" value="GIY-YIG endonuclease"/>
    <property type="match status" value="1"/>
</dbReference>
<dbReference type="AlphaFoldDB" id="F9DN12"/>
<feature type="domain" description="GIY-YIG" evidence="1">
    <location>
        <begin position="25"/>
        <end position="119"/>
    </location>
</feature>
<dbReference type="eggNOG" id="COG3860">
    <property type="taxonomic scope" value="Bacteria"/>
</dbReference>
<dbReference type="EMBL" id="AFPZ01000008">
    <property type="protein sequence ID" value="EGQ27857.1"/>
    <property type="molecule type" value="Genomic_DNA"/>
</dbReference>
<dbReference type="STRING" id="759851.SAMN04244570_0778"/>
<evidence type="ECO:0000313" key="2">
    <source>
        <dbReference type="EMBL" id="EGQ27857.1"/>
    </source>
</evidence>
<dbReference type="InterPro" id="IPR000305">
    <property type="entry name" value="GIY-YIG_endonuc"/>
</dbReference>
<accession>F9DN12</accession>
<comment type="caution">
    <text evidence="2">The sequence shown here is derived from an EMBL/GenBank/DDBJ whole genome shotgun (WGS) entry which is preliminary data.</text>
</comment>
<dbReference type="Proteomes" id="UP000005316">
    <property type="component" value="Unassembled WGS sequence"/>
</dbReference>
<sequence length="125" mass="14667">MRKQEMQMDRKKELKQLYKETKIEAGVYQIKNTVNQKLFIGSTPNFKTLNGVKFSLNTGVYMNKALQEEWNTFGKEAFQIDILETLKKKEGPFYNAKEALMELEDKWLGCLQPYDEQGYNVKKPS</sequence>
<evidence type="ECO:0000259" key="1">
    <source>
        <dbReference type="Pfam" id="PF01541"/>
    </source>
</evidence>
<dbReference type="HOGENOM" id="CLU_146070_0_0_9"/>
<dbReference type="CDD" id="cd10451">
    <property type="entry name" value="GIY-YIG_LuxR_like"/>
    <property type="match status" value="1"/>
</dbReference>
<reference evidence="2 3" key="1">
    <citation type="submission" date="2011-04" db="EMBL/GenBank/DDBJ databases">
        <authorList>
            <person name="Muzny D."/>
            <person name="Qin X."/>
            <person name="Deng J."/>
            <person name="Jiang H."/>
            <person name="Liu Y."/>
            <person name="Qu J."/>
            <person name="Song X.-Z."/>
            <person name="Zhang L."/>
            <person name="Thornton R."/>
            <person name="Coyle M."/>
            <person name="Francisco L."/>
            <person name="Jackson L."/>
            <person name="Javaid M."/>
            <person name="Korchina V."/>
            <person name="Kovar C."/>
            <person name="Mata R."/>
            <person name="Mathew T."/>
            <person name="Ngo R."/>
            <person name="Nguyen L."/>
            <person name="Nguyen N."/>
            <person name="Okwuonu G."/>
            <person name="Ongeri F."/>
            <person name="Pham C."/>
            <person name="Simmons D."/>
            <person name="Wilczek-Boney K."/>
            <person name="Hale W."/>
            <person name="Jakkamsetti A."/>
            <person name="Pham P."/>
            <person name="Ruth R."/>
            <person name="San Lucas F."/>
            <person name="Warren J."/>
            <person name="Zhang J."/>
            <person name="Zhao Z."/>
            <person name="Zhou C."/>
            <person name="Zhu D."/>
            <person name="Lee S."/>
            <person name="Bess C."/>
            <person name="Blankenburg K."/>
            <person name="Forbes L."/>
            <person name="Fu Q."/>
            <person name="Gubbala S."/>
            <person name="Hirani K."/>
            <person name="Jayaseelan J.C."/>
            <person name="Lara F."/>
            <person name="Munidasa M."/>
            <person name="Palculict T."/>
            <person name="Patil S."/>
            <person name="Pu L.-L."/>
            <person name="Saada N."/>
            <person name="Tang L."/>
            <person name="Weissenberger G."/>
            <person name="Zhu Y."/>
            <person name="Hemphill L."/>
            <person name="Shang Y."/>
            <person name="Youmans B."/>
            <person name="Ayvaz T."/>
            <person name="Ross M."/>
            <person name="Santibanez J."/>
            <person name="Aqrawi P."/>
            <person name="Gross S."/>
            <person name="Joshi V."/>
            <person name="Fowler G."/>
            <person name="Nazareth L."/>
            <person name="Reid J."/>
            <person name="Worley K."/>
            <person name="Petrosino J."/>
            <person name="Highlander S."/>
            <person name="Gibbs R."/>
        </authorList>
    </citation>
    <scope>NUCLEOTIDE SEQUENCE [LARGE SCALE GENOMIC DNA]</scope>
    <source>
        <strain evidence="2 3">2681</strain>
    </source>
</reference>
<dbReference type="Pfam" id="PF01541">
    <property type="entry name" value="GIY-YIG"/>
    <property type="match status" value="1"/>
</dbReference>
<proteinExistence type="predicted"/>
<organism evidence="2 3">
    <name type="scientific">Sporosarcina newyorkensis 2681</name>
    <dbReference type="NCBI Taxonomy" id="1027292"/>
    <lineage>
        <taxon>Bacteria</taxon>
        <taxon>Bacillati</taxon>
        <taxon>Bacillota</taxon>
        <taxon>Bacilli</taxon>
        <taxon>Bacillales</taxon>
        <taxon>Caryophanaceae</taxon>
        <taxon>Sporosarcina</taxon>
    </lineage>
</organism>
<dbReference type="InterPro" id="IPR035901">
    <property type="entry name" value="GIY-YIG_endonuc_sf"/>
</dbReference>
<name>F9DN12_9BACL</name>
<evidence type="ECO:0000313" key="3">
    <source>
        <dbReference type="Proteomes" id="UP000005316"/>
    </source>
</evidence>
<protein>
    <submittedName>
        <fullName evidence="2">LuxR family transcriptional regulator</fullName>
    </submittedName>
</protein>
<dbReference type="SUPFAM" id="SSF82771">
    <property type="entry name" value="GIY-YIG endonuclease"/>
    <property type="match status" value="1"/>
</dbReference>